<evidence type="ECO:0000256" key="5">
    <source>
        <dbReference type="ARBA" id="ARBA00023136"/>
    </source>
</evidence>
<feature type="transmembrane region" description="Helical" evidence="6">
    <location>
        <begin position="266"/>
        <end position="285"/>
    </location>
</feature>
<dbReference type="InterPro" id="IPR001851">
    <property type="entry name" value="ABC_transp_permease"/>
</dbReference>
<sequence length="327" mass="34574">MKNKNIDIREYGILIFFIVLFIFLSIFANGFLSVDNLINVTRQVSVMGIVAVGMTLIIITGGIDLSVGSILAASGCLSAYMMVNAGIDPVTASLMGILLGSVIGLINGFMITKISIPPFVATLATMTAARGIAYIITDARPIYGFPESFNFIGQGYIWIIPVPVIVMILVFLIGSFILNKLAFGRHVYAIGGNEEAATLSGIKSNKVKMLVYILGGTLAGLAGVILLSRINTGLPSTGNAFELDVITAVILGGVSITGGSGKLRGVVLGVLIMGILSNGLIIMGVQEYWQWVVRGLVLAIAVGFDKNAQLLSNFLTKKKPKSAVELN</sequence>
<dbReference type="Pfam" id="PF02653">
    <property type="entry name" value="BPD_transp_2"/>
    <property type="match status" value="1"/>
</dbReference>
<comment type="caution">
    <text evidence="7">The sequence shown here is derived from an EMBL/GenBank/DDBJ whole genome shotgun (WGS) entry which is preliminary data.</text>
</comment>
<evidence type="ECO:0000256" key="4">
    <source>
        <dbReference type="ARBA" id="ARBA00022989"/>
    </source>
</evidence>
<keyword evidence="4 6" id="KW-1133">Transmembrane helix</keyword>
<dbReference type="EMBL" id="JAOUSF010000002">
    <property type="protein sequence ID" value="MCU9613127.1"/>
    <property type="molecule type" value="Genomic_DNA"/>
</dbReference>
<dbReference type="GO" id="GO:0005886">
    <property type="term" value="C:plasma membrane"/>
    <property type="evidence" value="ECO:0007669"/>
    <property type="project" value="UniProtKB-SubCell"/>
</dbReference>
<dbReference type="RefSeq" id="WP_263072339.1">
    <property type="nucleotide sequence ID" value="NZ_JAOUSF010000002.1"/>
</dbReference>
<dbReference type="CDD" id="cd06579">
    <property type="entry name" value="TM_PBP1_transp_AraH_like"/>
    <property type="match status" value="1"/>
</dbReference>
<reference evidence="7" key="1">
    <citation type="submission" date="2022-10" db="EMBL/GenBank/DDBJ databases">
        <title>Description of Fervidibacillus gen. nov. in the family Fervidibacillaceae fam. nov. with two species, Fervidibacillus albus sp. nov., and Fervidibacillus halotolerans sp. nov., isolated from tidal flat sediments.</title>
        <authorList>
            <person name="Kwon K.K."/>
            <person name="Yang S.-H."/>
        </authorList>
    </citation>
    <scope>NUCLEOTIDE SEQUENCE</scope>
    <source>
        <strain evidence="7">JCM 19140</strain>
    </source>
</reference>
<accession>A0AAE3IRZ2</accession>
<keyword evidence="2" id="KW-1003">Cell membrane</keyword>
<dbReference type="Proteomes" id="UP001209318">
    <property type="component" value="Unassembled WGS sequence"/>
</dbReference>
<feature type="transmembrane region" description="Helical" evidence="6">
    <location>
        <begin position="12"/>
        <end position="32"/>
    </location>
</feature>
<keyword evidence="5 6" id="KW-0472">Membrane</keyword>
<keyword evidence="3 6" id="KW-0812">Transmembrane</keyword>
<dbReference type="GO" id="GO:0022857">
    <property type="term" value="F:transmembrane transporter activity"/>
    <property type="evidence" value="ECO:0007669"/>
    <property type="project" value="InterPro"/>
</dbReference>
<evidence type="ECO:0000256" key="2">
    <source>
        <dbReference type="ARBA" id="ARBA00022475"/>
    </source>
</evidence>
<feature type="transmembrane region" description="Helical" evidence="6">
    <location>
        <begin position="209"/>
        <end position="228"/>
    </location>
</feature>
<proteinExistence type="predicted"/>
<evidence type="ECO:0000313" key="8">
    <source>
        <dbReference type="Proteomes" id="UP001209318"/>
    </source>
</evidence>
<dbReference type="AlphaFoldDB" id="A0AAE3IRZ2"/>
<feature type="transmembrane region" description="Helical" evidence="6">
    <location>
        <begin position="119"/>
        <end position="136"/>
    </location>
</feature>
<feature type="transmembrane region" description="Helical" evidence="6">
    <location>
        <begin position="44"/>
        <end position="63"/>
    </location>
</feature>
<evidence type="ECO:0000256" key="6">
    <source>
        <dbReference type="SAM" id="Phobius"/>
    </source>
</evidence>
<feature type="transmembrane region" description="Helical" evidence="6">
    <location>
        <begin position="156"/>
        <end position="178"/>
    </location>
</feature>
<evidence type="ECO:0000256" key="3">
    <source>
        <dbReference type="ARBA" id="ARBA00022692"/>
    </source>
</evidence>
<protein>
    <submittedName>
        <fullName evidence="7">ABC transporter permease</fullName>
    </submittedName>
</protein>
<feature type="transmembrane region" description="Helical" evidence="6">
    <location>
        <begin position="70"/>
        <end position="87"/>
    </location>
</feature>
<evidence type="ECO:0000256" key="1">
    <source>
        <dbReference type="ARBA" id="ARBA00004651"/>
    </source>
</evidence>
<name>A0AAE3IRZ2_9BACI</name>
<dbReference type="PANTHER" id="PTHR32196">
    <property type="entry name" value="ABC TRANSPORTER PERMEASE PROTEIN YPHD-RELATED-RELATED"/>
    <property type="match status" value="1"/>
</dbReference>
<gene>
    <name evidence="7" type="ORF">OEV98_06125</name>
</gene>
<comment type="subcellular location">
    <subcellularLocation>
        <location evidence="1">Cell membrane</location>
        <topology evidence="1">Multi-pass membrane protein</topology>
    </subcellularLocation>
</comment>
<organism evidence="7 8">
    <name type="scientific">Perspicuibacillus lycopersici</name>
    <dbReference type="NCBI Taxonomy" id="1325689"/>
    <lineage>
        <taxon>Bacteria</taxon>
        <taxon>Bacillati</taxon>
        <taxon>Bacillota</taxon>
        <taxon>Bacilli</taxon>
        <taxon>Bacillales</taxon>
        <taxon>Bacillaceae</taxon>
        <taxon>Perspicuibacillus</taxon>
    </lineage>
</organism>
<keyword evidence="8" id="KW-1185">Reference proteome</keyword>
<evidence type="ECO:0000313" key="7">
    <source>
        <dbReference type="EMBL" id="MCU9613127.1"/>
    </source>
</evidence>
<feature type="transmembrane region" description="Helical" evidence="6">
    <location>
        <begin position="93"/>
        <end position="112"/>
    </location>
</feature>